<feature type="non-terminal residue" evidence="1">
    <location>
        <position position="37"/>
    </location>
</feature>
<accession>X1JYL7</accession>
<name>X1JYL7_9ZZZZ</name>
<dbReference type="AlphaFoldDB" id="X1JYL7"/>
<comment type="caution">
    <text evidence="1">The sequence shown here is derived from an EMBL/GenBank/DDBJ whole genome shotgun (WGS) entry which is preliminary data.</text>
</comment>
<protein>
    <submittedName>
        <fullName evidence="1">Uncharacterized protein</fullName>
    </submittedName>
</protein>
<dbReference type="EMBL" id="BARV01001754">
    <property type="protein sequence ID" value="GAH99806.1"/>
    <property type="molecule type" value="Genomic_DNA"/>
</dbReference>
<sequence>MITTITGVANATGFGELTFKADRAYDVYALQGYNKDG</sequence>
<proteinExistence type="predicted"/>
<reference evidence="1" key="1">
    <citation type="journal article" date="2014" name="Front. Microbiol.">
        <title>High frequency of phylogenetically diverse reductive dehalogenase-homologous genes in deep subseafloor sedimentary metagenomes.</title>
        <authorList>
            <person name="Kawai M."/>
            <person name="Futagami T."/>
            <person name="Toyoda A."/>
            <person name="Takaki Y."/>
            <person name="Nishi S."/>
            <person name="Hori S."/>
            <person name="Arai W."/>
            <person name="Tsubouchi T."/>
            <person name="Morono Y."/>
            <person name="Uchiyama I."/>
            <person name="Ito T."/>
            <person name="Fujiyama A."/>
            <person name="Inagaki F."/>
            <person name="Takami H."/>
        </authorList>
    </citation>
    <scope>NUCLEOTIDE SEQUENCE</scope>
    <source>
        <strain evidence="1">Expedition CK06-06</strain>
    </source>
</reference>
<gene>
    <name evidence="1" type="ORF">S06H3_04889</name>
</gene>
<organism evidence="1">
    <name type="scientific">marine sediment metagenome</name>
    <dbReference type="NCBI Taxonomy" id="412755"/>
    <lineage>
        <taxon>unclassified sequences</taxon>
        <taxon>metagenomes</taxon>
        <taxon>ecological metagenomes</taxon>
    </lineage>
</organism>
<evidence type="ECO:0000313" key="1">
    <source>
        <dbReference type="EMBL" id="GAH99806.1"/>
    </source>
</evidence>